<dbReference type="EMBL" id="BPLR01009662">
    <property type="protein sequence ID" value="GIY33617.1"/>
    <property type="molecule type" value="Genomic_DNA"/>
</dbReference>
<dbReference type="PANTHER" id="PTHR46528">
    <property type="entry name" value="PROTEIN SON"/>
    <property type="match status" value="1"/>
</dbReference>
<evidence type="ECO:0000256" key="1">
    <source>
        <dbReference type="SAM" id="MobiDB-lite"/>
    </source>
</evidence>
<reference evidence="2 3" key="1">
    <citation type="submission" date="2021-06" db="EMBL/GenBank/DDBJ databases">
        <title>Caerostris extrusa draft genome.</title>
        <authorList>
            <person name="Kono N."/>
            <person name="Arakawa K."/>
        </authorList>
    </citation>
    <scope>NUCLEOTIDE SEQUENCE [LARGE SCALE GENOMIC DNA]</scope>
</reference>
<feature type="region of interest" description="Disordered" evidence="1">
    <location>
        <begin position="36"/>
        <end position="59"/>
    </location>
</feature>
<gene>
    <name evidence="2" type="ORF">CEXT_32861</name>
</gene>
<evidence type="ECO:0000313" key="3">
    <source>
        <dbReference type="Proteomes" id="UP001054945"/>
    </source>
</evidence>
<dbReference type="InterPro" id="IPR032922">
    <property type="entry name" value="SON"/>
</dbReference>
<dbReference type="GO" id="GO:0003723">
    <property type="term" value="F:RNA binding"/>
    <property type="evidence" value="ECO:0007669"/>
    <property type="project" value="InterPro"/>
</dbReference>
<keyword evidence="3" id="KW-1185">Reference proteome</keyword>
<dbReference type="AlphaFoldDB" id="A0AAV4SMR7"/>
<sequence length="140" mass="16011">MIEQGTLPESLSLEQFKKKNLCPSKLVEDQFRVKLSKRENEVNDETNDGNDSGNQDIDTGFIHHPFKIKEPSMIKLNIKNAVQIPIKTHAEKFAESAKLSSQFPVSSGNQHKQKELEWIPVVSEDKTKSDIKLEEKKNCY</sequence>
<evidence type="ECO:0000313" key="2">
    <source>
        <dbReference type="EMBL" id="GIY33617.1"/>
    </source>
</evidence>
<protein>
    <submittedName>
        <fullName evidence="2">Uncharacterized protein</fullName>
    </submittedName>
</protein>
<accession>A0AAV4SMR7</accession>
<proteinExistence type="predicted"/>
<name>A0AAV4SMR7_CAEEX</name>
<organism evidence="2 3">
    <name type="scientific">Caerostris extrusa</name>
    <name type="common">Bark spider</name>
    <name type="synonym">Caerostris bankana</name>
    <dbReference type="NCBI Taxonomy" id="172846"/>
    <lineage>
        <taxon>Eukaryota</taxon>
        <taxon>Metazoa</taxon>
        <taxon>Ecdysozoa</taxon>
        <taxon>Arthropoda</taxon>
        <taxon>Chelicerata</taxon>
        <taxon>Arachnida</taxon>
        <taxon>Araneae</taxon>
        <taxon>Araneomorphae</taxon>
        <taxon>Entelegynae</taxon>
        <taxon>Araneoidea</taxon>
        <taxon>Araneidae</taxon>
        <taxon>Caerostris</taxon>
    </lineage>
</organism>
<dbReference type="Proteomes" id="UP001054945">
    <property type="component" value="Unassembled WGS sequence"/>
</dbReference>
<dbReference type="PANTHER" id="PTHR46528:SF1">
    <property type="entry name" value="PROTEIN SON"/>
    <property type="match status" value="1"/>
</dbReference>
<dbReference type="GO" id="GO:0048024">
    <property type="term" value="P:regulation of mRNA splicing, via spliceosome"/>
    <property type="evidence" value="ECO:0007669"/>
    <property type="project" value="TreeGrafter"/>
</dbReference>
<comment type="caution">
    <text evidence="2">The sequence shown here is derived from an EMBL/GenBank/DDBJ whole genome shotgun (WGS) entry which is preliminary data.</text>
</comment>
<dbReference type="GO" id="GO:0051726">
    <property type="term" value="P:regulation of cell cycle"/>
    <property type="evidence" value="ECO:0007669"/>
    <property type="project" value="InterPro"/>
</dbReference>